<dbReference type="PRINTS" id="PR00368">
    <property type="entry name" value="FADPNR"/>
</dbReference>
<proteinExistence type="inferred from homology"/>
<dbReference type="SUPFAM" id="SSF55424">
    <property type="entry name" value="FAD/NAD-linked reductases, dimerisation (C-terminal) domain"/>
    <property type="match status" value="1"/>
</dbReference>
<dbReference type="InterPro" id="IPR016156">
    <property type="entry name" value="FAD/NAD-linked_Rdtase_dimer_sf"/>
</dbReference>
<dbReference type="GO" id="GO:0046983">
    <property type="term" value="F:protein dimerization activity"/>
    <property type="evidence" value="ECO:0007669"/>
    <property type="project" value="InterPro"/>
</dbReference>
<feature type="domain" description="FAD/NAD(P)-binding" evidence="14">
    <location>
        <begin position="199"/>
        <end position="526"/>
    </location>
</feature>
<keyword evidence="13" id="KW-0812">Transmembrane</keyword>
<dbReference type="Pfam" id="PF07992">
    <property type="entry name" value="Pyr_redox_2"/>
    <property type="match status" value="1"/>
</dbReference>
<dbReference type="Gene3D" id="3.30.390.30">
    <property type="match status" value="1"/>
</dbReference>
<keyword evidence="13" id="KW-1133">Transmembrane helix</keyword>
<comment type="similarity">
    <text evidence="3">Belongs to the FAD-dependent oxidoreductase family.</text>
</comment>
<feature type="compositionally biased region" description="Basic and acidic residues" evidence="12">
    <location>
        <begin position="158"/>
        <end position="168"/>
    </location>
</feature>
<evidence type="ECO:0000256" key="8">
    <source>
        <dbReference type="ARBA" id="ARBA00023002"/>
    </source>
</evidence>
<protein>
    <recommendedName>
        <fullName evidence="17">FAD/NAD(P)-binding domain-containing protein</fullName>
    </recommendedName>
</protein>
<evidence type="ECO:0000256" key="3">
    <source>
        <dbReference type="ARBA" id="ARBA00006442"/>
    </source>
</evidence>
<dbReference type="SUPFAM" id="SSF51905">
    <property type="entry name" value="FAD/NAD(P)-binding domain"/>
    <property type="match status" value="2"/>
</dbReference>
<organism evidence="16">
    <name type="scientific">Clastoptera arizonana</name>
    <name type="common">Arizona spittle bug</name>
    <dbReference type="NCBI Taxonomy" id="38151"/>
    <lineage>
        <taxon>Eukaryota</taxon>
        <taxon>Metazoa</taxon>
        <taxon>Ecdysozoa</taxon>
        <taxon>Arthropoda</taxon>
        <taxon>Hexapoda</taxon>
        <taxon>Insecta</taxon>
        <taxon>Pterygota</taxon>
        <taxon>Neoptera</taxon>
        <taxon>Paraneoptera</taxon>
        <taxon>Hemiptera</taxon>
        <taxon>Auchenorrhyncha</taxon>
        <taxon>Cercopoidea</taxon>
        <taxon>Clastopteridae</taxon>
        <taxon>Clastoptera</taxon>
    </lineage>
</organism>
<evidence type="ECO:0000256" key="9">
    <source>
        <dbReference type="ARBA" id="ARBA00023027"/>
    </source>
</evidence>
<dbReference type="InterPro" id="IPR050446">
    <property type="entry name" value="FAD-oxidoreductase/Apoptosis"/>
</dbReference>
<sequence>MVMIRHLKYFCSYNLGIKPKQKITIRENQILPRFYTSKNHSTSFGQEKPEGITKLMTECNPKNSSEIHISSQANKGRTIYPTELKQQNKSMPNESSKRPSIVDSCNVVGQSGKPDSEGNGNGNKQRNYKLLFFMGALITTGSLYYAWKTNLIGSNDNPEDKSKETKKTDMKKKKKDRWPVLPQKVPSNSSDIPDNVPYLLIGGGTASFAAFRAIKSSDPKAQILVIGNEPFLPYMRPPLSKEMWYGEDRQTIDKLVFKQWNGTERSLFYEPPEFYTDCKDLITSKNGGVSIVRGWNISKINVNKRVAYLEDGKEIHYDKCLIATGAVPKKLPLLEQASNEVKKKVSLFRDIYSFEKLEDLITDGVKSIAVIGGGFLGSELACALARRGKQEIKVYQVFKESGNMAKILPAYLCKWTTEKVIQEGVEVFANAEVEDIKLVNNQISLVLSNGKNVQADHVVVAIGVKPNTSLADSESGLEVDPDLGGYLVNAELEARSNLYVAGDCACFYDVKLGRRRVEHHDHAVVSGRLAGENMTGAAKPYLHQSMLWSDLGPDVGYEAIGLVDSTFDTVGVYAKVDTNENESSSNSENYNKGVIFYLRDEIIVGIVLWNVFNKMNIARQVLKENKKYGDLNEVAKLFNIHEK</sequence>
<keyword evidence="4" id="KW-0285">Flavoprotein</keyword>
<feature type="region of interest" description="Disordered" evidence="12">
    <location>
        <begin position="154"/>
        <end position="186"/>
    </location>
</feature>
<evidence type="ECO:0000256" key="6">
    <source>
        <dbReference type="ARBA" id="ARBA00022827"/>
    </source>
</evidence>
<dbReference type="InterPro" id="IPR036188">
    <property type="entry name" value="FAD/NAD-bd_sf"/>
</dbReference>
<keyword evidence="6" id="KW-0274">FAD</keyword>
<dbReference type="PANTHER" id="PTHR43557:SF4">
    <property type="entry name" value="APOPTOSIS-INDUCING FACTOR 1, MITOCHONDRIAL"/>
    <property type="match status" value="1"/>
</dbReference>
<evidence type="ECO:0000256" key="1">
    <source>
        <dbReference type="ARBA" id="ARBA00001974"/>
    </source>
</evidence>
<dbReference type="Pfam" id="PF14721">
    <property type="entry name" value="AIF_C"/>
    <property type="match status" value="1"/>
</dbReference>
<dbReference type="PANTHER" id="PTHR43557">
    <property type="entry name" value="APOPTOSIS-INDUCING FACTOR 1"/>
    <property type="match status" value="1"/>
</dbReference>
<evidence type="ECO:0000256" key="12">
    <source>
        <dbReference type="SAM" id="MobiDB-lite"/>
    </source>
</evidence>
<evidence type="ECO:0008006" key="17">
    <source>
        <dbReference type="Google" id="ProtNLM"/>
    </source>
</evidence>
<dbReference type="GO" id="GO:0005739">
    <property type="term" value="C:mitochondrion"/>
    <property type="evidence" value="ECO:0007669"/>
    <property type="project" value="UniProtKB-SubCell"/>
</dbReference>
<name>A0A1B6DIK6_9HEMI</name>
<evidence type="ECO:0000256" key="2">
    <source>
        <dbReference type="ARBA" id="ARBA00004173"/>
    </source>
</evidence>
<evidence type="ECO:0000256" key="7">
    <source>
        <dbReference type="ARBA" id="ARBA00022946"/>
    </source>
</evidence>
<evidence type="ECO:0000259" key="15">
    <source>
        <dbReference type="Pfam" id="PF14721"/>
    </source>
</evidence>
<keyword evidence="10" id="KW-0496">Mitochondrion</keyword>
<dbReference type="SMART" id="SM01353">
    <property type="entry name" value="AIF_C"/>
    <property type="match status" value="1"/>
</dbReference>
<reference evidence="16" key="1">
    <citation type="submission" date="2015-12" db="EMBL/GenBank/DDBJ databases">
        <title>De novo transcriptome assembly of four potential Pierce s Disease insect vectors from Arizona vineyards.</title>
        <authorList>
            <person name="Tassone E.E."/>
        </authorList>
    </citation>
    <scope>NUCLEOTIDE SEQUENCE</scope>
</reference>
<dbReference type="InterPro" id="IPR029324">
    <property type="entry name" value="AIF_C"/>
</dbReference>
<dbReference type="InterPro" id="IPR023753">
    <property type="entry name" value="FAD/NAD-binding_dom"/>
</dbReference>
<keyword evidence="7" id="KW-0809">Transit peptide</keyword>
<dbReference type="Gene3D" id="3.50.50.60">
    <property type="entry name" value="FAD/NAD(P)-binding domain"/>
    <property type="match status" value="2"/>
</dbReference>
<keyword evidence="8" id="KW-0560">Oxidoreductase</keyword>
<feature type="compositionally biased region" description="Polar residues" evidence="12">
    <location>
        <begin position="85"/>
        <end position="94"/>
    </location>
</feature>
<feature type="region of interest" description="Disordered" evidence="12">
    <location>
        <begin position="85"/>
        <end position="122"/>
    </location>
</feature>
<dbReference type="GO" id="GO:0006915">
    <property type="term" value="P:apoptotic process"/>
    <property type="evidence" value="ECO:0007669"/>
    <property type="project" value="UniProtKB-KW"/>
</dbReference>
<dbReference type="GO" id="GO:0016174">
    <property type="term" value="F:NAD(P)H oxidase H2O2-forming activity"/>
    <property type="evidence" value="ECO:0007669"/>
    <property type="project" value="TreeGrafter"/>
</dbReference>
<gene>
    <name evidence="16" type="ORF">g.11327</name>
</gene>
<dbReference type="AlphaFoldDB" id="A0A1B6DIK6"/>
<dbReference type="PRINTS" id="PR00411">
    <property type="entry name" value="PNDRDTASEI"/>
</dbReference>
<evidence type="ECO:0000256" key="10">
    <source>
        <dbReference type="ARBA" id="ARBA00023128"/>
    </source>
</evidence>
<feature type="transmembrane region" description="Helical" evidence="13">
    <location>
        <begin position="130"/>
        <end position="147"/>
    </location>
</feature>
<evidence type="ECO:0000256" key="5">
    <source>
        <dbReference type="ARBA" id="ARBA00022703"/>
    </source>
</evidence>
<dbReference type="EMBL" id="GEDC01011769">
    <property type="protein sequence ID" value="JAS25529.1"/>
    <property type="molecule type" value="Transcribed_RNA"/>
</dbReference>
<comment type="subcellular location">
    <subcellularLocation>
        <location evidence="2">Mitochondrion</location>
    </subcellularLocation>
</comment>
<evidence type="ECO:0000259" key="14">
    <source>
        <dbReference type="Pfam" id="PF07992"/>
    </source>
</evidence>
<evidence type="ECO:0000256" key="4">
    <source>
        <dbReference type="ARBA" id="ARBA00022630"/>
    </source>
</evidence>
<keyword evidence="13" id="KW-0472">Membrane</keyword>
<comment type="cofactor">
    <cofactor evidence="1">
        <name>FAD</name>
        <dbReference type="ChEBI" id="CHEBI:57692"/>
    </cofactor>
</comment>
<comment type="catalytic activity">
    <reaction evidence="11">
        <text>A + NADH + H(+) = AH2 + NAD(+)</text>
        <dbReference type="Rhea" id="RHEA:11356"/>
        <dbReference type="ChEBI" id="CHEBI:13193"/>
        <dbReference type="ChEBI" id="CHEBI:15378"/>
        <dbReference type="ChEBI" id="CHEBI:17499"/>
        <dbReference type="ChEBI" id="CHEBI:57540"/>
        <dbReference type="ChEBI" id="CHEBI:57945"/>
    </reaction>
</comment>
<dbReference type="GO" id="GO:0071949">
    <property type="term" value="F:FAD binding"/>
    <property type="evidence" value="ECO:0007669"/>
    <property type="project" value="TreeGrafter"/>
</dbReference>
<evidence type="ECO:0000256" key="11">
    <source>
        <dbReference type="ARBA" id="ARBA00047786"/>
    </source>
</evidence>
<dbReference type="GO" id="GO:0033108">
    <property type="term" value="P:mitochondrial respiratory chain complex assembly"/>
    <property type="evidence" value="ECO:0007669"/>
    <property type="project" value="TreeGrafter"/>
</dbReference>
<evidence type="ECO:0000256" key="13">
    <source>
        <dbReference type="SAM" id="Phobius"/>
    </source>
</evidence>
<accession>A0A1B6DIK6</accession>
<keyword evidence="9" id="KW-0520">NAD</keyword>
<feature type="domain" description="Mitochondrial apoptosis-inducing factor C-terminal" evidence="15">
    <location>
        <begin position="530"/>
        <end position="582"/>
    </location>
</feature>
<evidence type="ECO:0000313" key="16">
    <source>
        <dbReference type="EMBL" id="JAS25529.1"/>
    </source>
</evidence>
<keyword evidence="5" id="KW-0053">Apoptosis</keyword>